<feature type="coiled-coil region" evidence="4">
    <location>
        <begin position="550"/>
        <end position="628"/>
    </location>
</feature>
<keyword evidence="1 3" id="KW-0853">WD repeat</keyword>
<dbReference type="PANTHER" id="PTHR22847">
    <property type="entry name" value="WD40 REPEAT PROTEIN"/>
    <property type="match status" value="1"/>
</dbReference>
<dbReference type="PATRIC" id="fig|388467.6.peg.219"/>
<dbReference type="PANTHER" id="PTHR22847:SF637">
    <property type="entry name" value="WD REPEAT DOMAIN 5B"/>
    <property type="match status" value="1"/>
</dbReference>
<dbReference type="Gene3D" id="2.130.10.10">
    <property type="entry name" value="YVTN repeat-like/Quinoprotein amine dehydrogenase"/>
    <property type="match status" value="1"/>
</dbReference>
<evidence type="ECO:0000256" key="1">
    <source>
        <dbReference type="ARBA" id="ARBA00022574"/>
    </source>
</evidence>
<dbReference type="InterPro" id="IPR001680">
    <property type="entry name" value="WD40_rpt"/>
</dbReference>
<dbReference type="Pfam" id="PF00400">
    <property type="entry name" value="WD40"/>
    <property type="match status" value="2"/>
</dbReference>
<name>A0A073CB06_PLAA1</name>
<accession>A0A073CB06</accession>
<evidence type="ECO:0000313" key="5">
    <source>
        <dbReference type="EMBL" id="KEI65499.1"/>
    </source>
</evidence>
<evidence type="ECO:0000256" key="4">
    <source>
        <dbReference type="SAM" id="Coils"/>
    </source>
</evidence>
<evidence type="ECO:0000313" key="6">
    <source>
        <dbReference type="Proteomes" id="UP000027395"/>
    </source>
</evidence>
<proteinExistence type="predicted"/>
<dbReference type="SMART" id="SM00320">
    <property type="entry name" value="WD40"/>
    <property type="match status" value="2"/>
</dbReference>
<dbReference type="eggNOG" id="COG0457">
    <property type="taxonomic scope" value="Bacteria"/>
</dbReference>
<dbReference type="RefSeq" id="WP_042151388.1">
    <property type="nucleotide sequence ID" value="NZ_CM002803.1"/>
</dbReference>
<dbReference type="Proteomes" id="UP000027395">
    <property type="component" value="Chromosome"/>
</dbReference>
<dbReference type="InterPro" id="IPR019775">
    <property type="entry name" value="WD40_repeat_CS"/>
</dbReference>
<gene>
    <name evidence="5" type="ORF">A19Y_0264</name>
</gene>
<keyword evidence="2" id="KW-0677">Repeat</keyword>
<protein>
    <submittedName>
        <fullName evidence="5">WD40 repeat-containing serine/threonine kinase</fullName>
        <ecNumber evidence="5">2.7.11.17</ecNumber>
    </submittedName>
</protein>
<dbReference type="EC" id="2.7.11.17" evidence="5"/>
<dbReference type="PROSITE" id="PS00678">
    <property type="entry name" value="WD_REPEATS_1"/>
    <property type="match status" value="1"/>
</dbReference>
<dbReference type="InterPro" id="IPR036322">
    <property type="entry name" value="WD40_repeat_dom_sf"/>
</dbReference>
<reference evidence="5 6" key="1">
    <citation type="journal article" date="2014" name="Appl. Environ. Microbiol.">
        <title>Elucidation of insertion elements encoded on plasmids and in vitro construction of shuttle vectors from the toxic cyanobacterium Planktothrix.</title>
        <authorList>
            <person name="Christiansen G."/>
            <person name="Goesmann A."/>
            <person name="Kurmayer R."/>
        </authorList>
    </citation>
    <scope>NUCLEOTIDE SEQUENCE [LARGE SCALE GENOMIC DNA]</scope>
    <source>
        <strain evidence="5 6">NIVA-CYA 126/8</strain>
    </source>
</reference>
<dbReference type="GO" id="GO:0004683">
    <property type="term" value="F:calcium/calmodulin-dependent protein kinase activity"/>
    <property type="evidence" value="ECO:0007669"/>
    <property type="project" value="UniProtKB-EC"/>
</dbReference>
<dbReference type="PROSITE" id="PS50082">
    <property type="entry name" value="WD_REPEATS_2"/>
    <property type="match status" value="2"/>
</dbReference>
<evidence type="ECO:0000256" key="3">
    <source>
        <dbReference type="PROSITE-ProRule" id="PRU00221"/>
    </source>
</evidence>
<dbReference type="STRING" id="388467.A19Y_0264"/>
<feature type="coiled-coil region" evidence="4">
    <location>
        <begin position="100"/>
        <end position="146"/>
    </location>
</feature>
<dbReference type="InterPro" id="IPR015943">
    <property type="entry name" value="WD40/YVTN_repeat-like_dom_sf"/>
</dbReference>
<feature type="repeat" description="WD" evidence="3">
    <location>
        <begin position="633"/>
        <end position="674"/>
    </location>
</feature>
<evidence type="ECO:0000256" key="2">
    <source>
        <dbReference type="ARBA" id="ARBA00022737"/>
    </source>
</evidence>
<dbReference type="eggNOG" id="COG2319">
    <property type="taxonomic scope" value="Bacteria"/>
</dbReference>
<dbReference type="EMBL" id="CM002803">
    <property type="protein sequence ID" value="KEI65499.1"/>
    <property type="molecule type" value="Genomic_DNA"/>
</dbReference>
<dbReference type="SUPFAM" id="SSF50978">
    <property type="entry name" value="WD40 repeat-like"/>
    <property type="match status" value="1"/>
</dbReference>
<sequence length="712" mass="82723">MVWNFAEGMITAIQGFFAPQTVVAMAQRQNTIDQIETQFYLEANRQEFQAELEGYRIASQFNLQERQQTFQASLEGLKIDAQFAMQTRGQEFQADLEGVRQKFNRELEDYRQFCENARLQKRQDFEAEQLARRLQHEQRLEEYRRETQLTLSRVQLLTAIELADDQAIRDTFPLKTPAIVILDAYKIYQENYRNIPLLVIISPPALEYEKFPNASQGFSKIEDSLTDQVQEFCKYYPLTSQERPVRYQGADWESKSSHGKIAVDILHHVLKSIPTVVLESKVDGDLLRIYLAGWDMLEKVPHYEKVLTVPWKEVLYPIARKYAQEWREYRMKLLEKGRSLEDLKRRGGDDELNLLILEEEEEDREFGRSGQHDYKYNVREDKYIRELAQFLGICHCILVGLMADRYHFSHADVHPKLPELLPGLLEKVPSESLNQMLVGEIVSSYQNLYQLAGCDRPHLIPDLYLDLALSLSHLPDQSWARKQIEYSIKVWLMLRNRVSSIEEQKPGLLELLEAVTSALTVGDKEYLEKLNGCLAAIGESQHQEMIRVAMQRQEAEYKRQQEAKRQRQLEVKRQRQLEAERQRQLEAERQEQLEAERQEQLEAERQRQREAERQRQREIERKRKLENASVACTLGHSGSVNSVAISPDGQILVSGSDDKTITIWDLSTGQELRTLTGHSEHSDEVKSLAISPDGQTLVSGGDDGTIMIWRVV</sequence>
<organism evidence="5 6">
    <name type="scientific">Planktothrix agardhii (strain NIVA-CYA 126/8)</name>
    <dbReference type="NCBI Taxonomy" id="388467"/>
    <lineage>
        <taxon>Bacteria</taxon>
        <taxon>Bacillati</taxon>
        <taxon>Cyanobacteriota</taxon>
        <taxon>Cyanophyceae</taxon>
        <taxon>Oscillatoriophycideae</taxon>
        <taxon>Oscillatoriales</taxon>
        <taxon>Microcoleaceae</taxon>
        <taxon>Planktothrix</taxon>
    </lineage>
</organism>
<keyword evidence="6" id="KW-1185">Reference proteome</keyword>
<keyword evidence="4" id="KW-0175">Coiled coil</keyword>
<dbReference type="HOGENOM" id="CLU_387742_0_0_3"/>
<dbReference type="AlphaFoldDB" id="A0A073CB06"/>
<keyword evidence="5" id="KW-0808">Transferase</keyword>
<keyword evidence="5" id="KW-0418">Kinase</keyword>
<dbReference type="PROSITE" id="PS50294">
    <property type="entry name" value="WD_REPEATS_REGION"/>
    <property type="match status" value="2"/>
</dbReference>
<feature type="repeat" description="WD" evidence="3">
    <location>
        <begin position="678"/>
        <end position="712"/>
    </location>
</feature>